<evidence type="ECO:0000256" key="11">
    <source>
        <dbReference type="SAM" id="MobiDB-lite"/>
    </source>
</evidence>
<dbReference type="GO" id="GO:0040029">
    <property type="term" value="P:epigenetic regulation of gene expression"/>
    <property type="evidence" value="ECO:0007669"/>
    <property type="project" value="TreeGrafter"/>
</dbReference>
<feature type="region of interest" description="Disordered" evidence="11">
    <location>
        <begin position="1"/>
        <end position="22"/>
    </location>
</feature>
<evidence type="ECO:0000256" key="8">
    <source>
        <dbReference type="ARBA" id="ARBA00023163"/>
    </source>
</evidence>
<dbReference type="GO" id="GO:0000118">
    <property type="term" value="C:histone deacetylase complex"/>
    <property type="evidence" value="ECO:0007669"/>
    <property type="project" value="TreeGrafter"/>
</dbReference>
<feature type="domain" description="Arb2-like" evidence="13">
    <location>
        <begin position="469"/>
        <end position="728"/>
    </location>
</feature>
<dbReference type="PANTHER" id="PTHR10625:SF5">
    <property type="entry name" value="HISTONE DEACETYLASE"/>
    <property type="match status" value="1"/>
</dbReference>
<comment type="caution">
    <text evidence="14">The sequence shown here is derived from an EMBL/GenBank/DDBJ whole genome shotgun (WGS) entry which is preliminary data.</text>
</comment>
<comment type="similarity">
    <text evidence="2">Belongs to the histone deacetylase family. HD type 2 subfamily.</text>
</comment>
<keyword evidence="9" id="KW-0539">Nucleus</keyword>
<proteinExistence type="inferred from homology"/>
<keyword evidence="7" id="KW-0805">Transcription regulation</keyword>
<evidence type="ECO:0000256" key="9">
    <source>
        <dbReference type="ARBA" id="ARBA00023242"/>
    </source>
</evidence>
<evidence type="ECO:0000256" key="6">
    <source>
        <dbReference type="ARBA" id="ARBA00022853"/>
    </source>
</evidence>
<evidence type="ECO:0000256" key="5">
    <source>
        <dbReference type="ARBA" id="ARBA00022801"/>
    </source>
</evidence>
<dbReference type="GO" id="GO:0141221">
    <property type="term" value="F:histone deacetylase activity, hydrolytic mechanism"/>
    <property type="evidence" value="ECO:0007669"/>
    <property type="project" value="UniProtKB-EC"/>
</dbReference>
<keyword evidence="4" id="KW-0678">Repressor</keyword>
<comment type="subcellular location">
    <subcellularLocation>
        <location evidence="1">Nucleus</location>
    </subcellularLocation>
</comment>
<evidence type="ECO:0000256" key="4">
    <source>
        <dbReference type="ARBA" id="ARBA00022491"/>
    </source>
</evidence>
<keyword evidence="6" id="KW-0156">Chromatin regulator</keyword>
<keyword evidence="15" id="KW-1185">Reference proteome</keyword>
<evidence type="ECO:0000256" key="3">
    <source>
        <dbReference type="ARBA" id="ARBA00012111"/>
    </source>
</evidence>
<evidence type="ECO:0000256" key="7">
    <source>
        <dbReference type="ARBA" id="ARBA00023015"/>
    </source>
</evidence>
<gene>
    <name evidence="14" type="ORF">EYC84_011414</name>
</gene>
<sequence length="1205" mass="136530">MQVHDNNQGASTNGTISNGNGYVDPRFLTSTENAHVTYDELDHDDEMYSSSSSEDMKIIATPRQAYLPTGCCYDDRMKLHASGDFSDNGPHPEDPRRIESIMRAFKNAGLLYTGNVENLEKILVEAPNKYMCRIAAREATKAEICTMHTAMHYEWVQALSCKTSEELREMNVTMDIGRTSLYVGLCTYEAALISAGGAIEICKQVVVGNVRNAIAVIRPPGHHAEADAALGFCIFNNVPIAAKICLMDYPDKCKKVLIVDWDIHHGNGTQNMFYDDPNVLYISIHVYDNGNFYPGQPDDLSIPDGNNDKVGRGAGLGKNVNIGWASQGMGDGEYMAAFQKIVMPIAQEYDPDLVIISAGFDAAAGDELGGCFVSPGCYSHMTHMLMSLAGGKVAVCLEGGYNLSAISRSALAVAKTLMGEPPIRQPIPPISKQAALVLEEVKFYQSPYWECMRSGMFEYSEAQFKGAVRVDDVVRDYQRNVLSQNHGMVSLWVQRHQLARTFDNQVMVTPMIQFAKKILIIIHDPAEILAAPDPLTAQVSTHNAYILDQIPEYIEWATINEIGVMDINIPMTSDFFPSATRSYPPRPTSFELEVQMKDLACYIWDNFIDLYESENILLMGVGDAYLAVKQLLTSRDCRHRIAGVLAFITGSLRPVKSETDSGLSSWYKANSEIYVAGNHACWTDEENIRKVKKQRFGNVVRSEEKSLVRMLRRHELSAKDWMQEKFDEKTRHDFVMTVGDENPASGERVSNLVNNLGSLVKRLGGAYCVERLDFSWHMLFWTSHLFLRSCTIGIAQVFIKKSLGTFSFPTLEYLTKDPKDRSTAKMAIAKLSTELLQKIYEYSDLLDILHLSQTSKRNYNALRGRYLPIIRQALENAYGPIPSLVKLVMSDESTKAKSVISTGIRRDNTLDRILKVSDEPSLPSHLLVKMVRFGRVASRWVEIFPQFRWRVDYQNRRFLRPHEQRRLRRAVYNYWIYSNLFHDDIYTNFNPDLPSDPDSQHAITFMNFMPSPPPENGDHRLRLIQSFTTIEIVQLKEFLQHVVKLIEIDLYPSDSTIQAQHNFTSQAVEKIAWGDGVHYRDLVRDLLKYNPVDLVYLYDQTFTKSERAEYMCARELGSNHTPATLGQAILCVTEKRRRDELKSHDFSYSHPHIKHHFHQVMYQSHDSCVQGENLKFGIADHPDGESYSEDHPFNNDGKIVFSDDV</sequence>
<dbReference type="InterPro" id="IPR019154">
    <property type="entry name" value="Arb2-like_domain"/>
</dbReference>
<accession>A0A5M9J9F1</accession>
<feature type="compositionally biased region" description="Polar residues" evidence="11">
    <location>
        <begin position="1"/>
        <end position="20"/>
    </location>
</feature>
<dbReference type="EC" id="3.5.1.98" evidence="3"/>
<reference evidence="14 15" key="1">
    <citation type="submission" date="2019-06" db="EMBL/GenBank/DDBJ databases">
        <title>Genome Sequence of the Brown Rot Fungal Pathogen Monilinia fructicola.</title>
        <authorList>
            <person name="De Miccolis Angelini R.M."/>
            <person name="Landi L."/>
            <person name="Abate D."/>
            <person name="Pollastro S."/>
            <person name="Romanazzi G."/>
            <person name="Faretra F."/>
        </authorList>
    </citation>
    <scope>NUCLEOTIDE SEQUENCE [LARGE SCALE GENOMIC DNA]</scope>
    <source>
        <strain evidence="14 15">Mfrc123</strain>
    </source>
</reference>
<dbReference type="PRINTS" id="PR01270">
    <property type="entry name" value="HDASUPER"/>
</dbReference>
<evidence type="ECO:0000259" key="12">
    <source>
        <dbReference type="Pfam" id="PF00850"/>
    </source>
</evidence>
<organism evidence="14 15">
    <name type="scientific">Monilinia fructicola</name>
    <name type="common">Brown rot fungus</name>
    <name type="synonym">Ciboria fructicola</name>
    <dbReference type="NCBI Taxonomy" id="38448"/>
    <lineage>
        <taxon>Eukaryota</taxon>
        <taxon>Fungi</taxon>
        <taxon>Dikarya</taxon>
        <taxon>Ascomycota</taxon>
        <taxon>Pezizomycotina</taxon>
        <taxon>Leotiomycetes</taxon>
        <taxon>Helotiales</taxon>
        <taxon>Sclerotiniaceae</taxon>
        <taxon>Monilinia</taxon>
    </lineage>
</organism>
<dbReference type="PANTHER" id="PTHR10625">
    <property type="entry name" value="HISTONE DEACETYLASE HDAC1-RELATED"/>
    <property type="match status" value="1"/>
</dbReference>
<dbReference type="Pfam" id="PF09757">
    <property type="entry name" value="Arb2-like"/>
    <property type="match status" value="1"/>
</dbReference>
<dbReference type="AlphaFoldDB" id="A0A5M9J9F1"/>
<dbReference type="SUPFAM" id="SSF52768">
    <property type="entry name" value="Arginase/deacetylase"/>
    <property type="match status" value="1"/>
</dbReference>
<evidence type="ECO:0000256" key="2">
    <source>
        <dbReference type="ARBA" id="ARBA00007738"/>
    </source>
</evidence>
<dbReference type="Pfam" id="PF00850">
    <property type="entry name" value="Hist_deacetyl"/>
    <property type="match status" value="1"/>
</dbReference>
<dbReference type="VEuPathDB" id="FungiDB:MFRU_013g00810"/>
<evidence type="ECO:0000256" key="10">
    <source>
        <dbReference type="ARBA" id="ARBA00048287"/>
    </source>
</evidence>
<evidence type="ECO:0000313" key="15">
    <source>
        <dbReference type="Proteomes" id="UP000322873"/>
    </source>
</evidence>
<comment type="catalytic activity">
    <reaction evidence="10">
        <text>N(6)-acetyl-L-lysyl-[histone] + H2O = L-lysyl-[histone] + acetate</text>
        <dbReference type="Rhea" id="RHEA:58196"/>
        <dbReference type="Rhea" id="RHEA-COMP:9845"/>
        <dbReference type="Rhea" id="RHEA-COMP:11338"/>
        <dbReference type="ChEBI" id="CHEBI:15377"/>
        <dbReference type="ChEBI" id="CHEBI:29969"/>
        <dbReference type="ChEBI" id="CHEBI:30089"/>
        <dbReference type="ChEBI" id="CHEBI:61930"/>
        <dbReference type="EC" id="3.5.1.98"/>
    </reaction>
</comment>
<dbReference type="Proteomes" id="UP000322873">
    <property type="component" value="Unassembled WGS sequence"/>
</dbReference>
<keyword evidence="8" id="KW-0804">Transcription</keyword>
<dbReference type="InterPro" id="IPR023696">
    <property type="entry name" value="Ureohydrolase_dom_sf"/>
</dbReference>
<evidence type="ECO:0000259" key="13">
    <source>
        <dbReference type="Pfam" id="PF09757"/>
    </source>
</evidence>
<dbReference type="InterPro" id="IPR023801">
    <property type="entry name" value="His_deacetylse_dom"/>
</dbReference>
<evidence type="ECO:0000256" key="1">
    <source>
        <dbReference type="ARBA" id="ARBA00004123"/>
    </source>
</evidence>
<dbReference type="Gene3D" id="3.40.800.20">
    <property type="entry name" value="Histone deacetylase domain"/>
    <property type="match status" value="1"/>
</dbReference>
<dbReference type="InterPro" id="IPR037138">
    <property type="entry name" value="His_deacetylse_dom_sf"/>
</dbReference>
<dbReference type="FunFam" id="3.40.800.20:FF:000005">
    <property type="entry name" value="histone deacetylase 6"/>
    <property type="match status" value="1"/>
</dbReference>
<dbReference type="CDD" id="cd09917">
    <property type="entry name" value="F-box_SF"/>
    <property type="match status" value="1"/>
</dbReference>
<name>A0A5M9J9F1_MONFR</name>
<keyword evidence="5" id="KW-0378">Hydrolase</keyword>
<evidence type="ECO:0000313" key="14">
    <source>
        <dbReference type="EMBL" id="KAA8564482.1"/>
    </source>
</evidence>
<dbReference type="EMBL" id="VICG01000015">
    <property type="protein sequence ID" value="KAA8564482.1"/>
    <property type="molecule type" value="Genomic_DNA"/>
</dbReference>
<dbReference type="InterPro" id="IPR000286">
    <property type="entry name" value="HDACs"/>
</dbReference>
<dbReference type="VEuPathDB" id="FungiDB:MFRU_013g00820"/>
<feature type="domain" description="Histone deacetylase" evidence="12">
    <location>
        <begin position="91"/>
        <end position="416"/>
    </location>
</feature>
<protein>
    <recommendedName>
        <fullName evidence="3">histone deacetylase</fullName>
        <ecNumber evidence="3">3.5.1.98</ecNumber>
    </recommendedName>
</protein>